<reference evidence="6 7" key="1">
    <citation type="journal article" date="2016" name="Mol. Biol. Evol.">
        <title>Comparative Genomics of Early-Diverging Mushroom-Forming Fungi Provides Insights into the Origins of Lignocellulose Decay Capabilities.</title>
        <authorList>
            <person name="Nagy L.G."/>
            <person name="Riley R."/>
            <person name="Tritt A."/>
            <person name="Adam C."/>
            <person name="Daum C."/>
            <person name="Floudas D."/>
            <person name="Sun H."/>
            <person name="Yadav J.S."/>
            <person name="Pangilinan J."/>
            <person name="Larsson K.H."/>
            <person name="Matsuura K."/>
            <person name="Barry K."/>
            <person name="Labutti K."/>
            <person name="Kuo R."/>
            <person name="Ohm R.A."/>
            <person name="Bhattacharya S.S."/>
            <person name="Shirouzu T."/>
            <person name="Yoshinaga Y."/>
            <person name="Martin F.M."/>
            <person name="Grigoriev I.V."/>
            <person name="Hibbett D.S."/>
        </authorList>
    </citation>
    <scope>NUCLEOTIDE SEQUENCE [LARGE SCALE GENOMIC DNA]</scope>
    <source>
        <strain evidence="6 7">HHB9708</strain>
    </source>
</reference>
<dbReference type="AlphaFoldDB" id="A0A164RJQ4"/>
<dbReference type="EMBL" id="KV419420">
    <property type="protein sequence ID" value="KZS90618.1"/>
    <property type="molecule type" value="Genomic_DNA"/>
</dbReference>
<dbReference type="GO" id="GO:0005524">
    <property type="term" value="F:ATP binding"/>
    <property type="evidence" value="ECO:0007669"/>
    <property type="project" value="UniProtKB-KW"/>
</dbReference>
<dbReference type="GO" id="GO:0004672">
    <property type="term" value="F:protein kinase activity"/>
    <property type="evidence" value="ECO:0007669"/>
    <property type="project" value="InterPro"/>
</dbReference>
<dbReference type="Gene3D" id="1.10.510.10">
    <property type="entry name" value="Transferase(Phosphotransferase) domain 1"/>
    <property type="match status" value="1"/>
</dbReference>
<dbReference type="PROSITE" id="PS00108">
    <property type="entry name" value="PROTEIN_KINASE_ST"/>
    <property type="match status" value="1"/>
</dbReference>
<dbReference type="GO" id="GO:0000165">
    <property type="term" value="P:MAPK cascade"/>
    <property type="evidence" value="ECO:0007669"/>
    <property type="project" value="UniProtKB-ARBA"/>
</dbReference>
<keyword evidence="4" id="KW-0067">ATP-binding</keyword>
<evidence type="ECO:0000313" key="7">
    <source>
        <dbReference type="Proteomes" id="UP000076722"/>
    </source>
</evidence>
<gene>
    <name evidence="6" type="ORF">SISNIDRAFT_415105</name>
</gene>
<dbReference type="InterPro" id="IPR008271">
    <property type="entry name" value="Ser/Thr_kinase_AS"/>
</dbReference>
<evidence type="ECO:0000256" key="1">
    <source>
        <dbReference type="ARBA" id="ARBA00022679"/>
    </source>
</evidence>
<feature type="domain" description="Protein kinase" evidence="5">
    <location>
        <begin position="1"/>
        <end position="172"/>
    </location>
</feature>
<dbReference type="OrthoDB" id="26722at2759"/>
<evidence type="ECO:0000256" key="2">
    <source>
        <dbReference type="ARBA" id="ARBA00022741"/>
    </source>
</evidence>
<dbReference type="PANTHER" id="PTHR48016">
    <property type="entry name" value="MAP KINASE KINASE KINASE SSK2-RELATED-RELATED"/>
    <property type="match status" value="1"/>
</dbReference>
<dbReference type="InterPro" id="IPR000719">
    <property type="entry name" value="Prot_kinase_dom"/>
</dbReference>
<protein>
    <submittedName>
        <fullName evidence="6">Kinase-like protein</fullName>
    </submittedName>
</protein>
<keyword evidence="3 6" id="KW-0418">Kinase</keyword>
<dbReference type="InterPro" id="IPR011009">
    <property type="entry name" value="Kinase-like_dom_sf"/>
</dbReference>
<dbReference type="SUPFAM" id="SSF56112">
    <property type="entry name" value="Protein kinase-like (PK-like)"/>
    <property type="match status" value="1"/>
</dbReference>
<dbReference type="SMART" id="SM00220">
    <property type="entry name" value="S_TKc"/>
    <property type="match status" value="1"/>
</dbReference>
<keyword evidence="7" id="KW-1185">Reference proteome</keyword>
<dbReference type="InterPro" id="IPR050538">
    <property type="entry name" value="MAP_kinase_kinase_kinase"/>
</dbReference>
<evidence type="ECO:0000256" key="3">
    <source>
        <dbReference type="ARBA" id="ARBA00022777"/>
    </source>
</evidence>
<evidence type="ECO:0000256" key="4">
    <source>
        <dbReference type="ARBA" id="ARBA00022840"/>
    </source>
</evidence>
<name>A0A164RJQ4_9AGAM</name>
<dbReference type="STRING" id="1314777.A0A164RJQ4"/>
<dbReference type="Proteomes" id="UP000076722">
    <property type="component" value="Unassembled WGS sequence"/>
</dbReference>
<keyword evidence="1" id="KW-0808">Transferase</keyword>
<dbReference type="Pfam" id="PF00069">
    <property type="entry name" value="Pkinase"/>
    <property type="match status" value="1"/>
</dbReference>
<keyword evidence="2" id="KW-0547">Nucleotide-binding</keyword>
<organism evidence="6 7">
    <name type="scientific">Sistotremastrum niveocremeum HHB9708</name>
    <dbReference type="NCBI Taxonomy" id="1314777"/>
    <lineage>
        <taxon>Eukaryota</taxon>
        <taxon>Fungi</taxon>
        <taxon>Dikarya</taxon>
        <taxon>Basidiomycota</taxon>
        <taxon>Agaricomycotina</taxon>
        <taxon>Agaricomycetes</taxon>
        <taxon>Sistotremastrales</taxon>
        <taxon>Sistotremastraceae</taxon>
        <taxon>Sertulicium</taxon>
        <taxon>Sertulicium niveocremeum</taxon>
    </lineage>
</organism>
<evidence type="ECO:0000259" key="5">
    <source>
        <dbReference type="PROSITE" id="PS50011"/>
    </source>
</evidence>
<dbReference type="PANTHER" id="PTHR48016:SF56">
    <property type="entry name" value="MAPKK KINASE"/>
    <property type="match status" value="1"/>
</dbReference>
<evidence type="ECO:0000313" key="6">
    <source>
        <dbReference type="EMBL" id="KZS90618.1"/>
    </source>
</evidence>
<proteinExistence type="predicted"/>
<accession>A0A164RJQ4</accession>
<sequence>MTDAIQKLRDELSLWHSLEHNNILSFKGVCFFPTALPDESVFSMVSPWMKNGTIKEYIKRYPKIDRICLLHGIINGLKYLHGKNIVHADLKGANIFITDDGHPVLADFGLSKLMEAGTGFFTDSFTSSTTNLKGTARFMAPELVQNERGKPSRETDIWAFGCVILVSRIPFP</sequence>
<dbReference type="PROSITE" id="PS50011">
    <property type="entry name" value="PROTEIN_KINASE_DOM"/>
    <property type="match status" value="1"/>
</dbReference>